<dbReference type="GO" id="GO:0005840">
    <property type="term" value="C:ribosome"/>
    <property type="evidence" value="ECO:0007669"/>
    <property type="project" value="UniProtKB-KW"/>
</dbReference>
<dbReference type="PANTHER" id="PTHR33398:SF1">
    <property type="entry name" value="SMALL RIBOSOMAL SUBUNIT PROTEIN BS20C"/>
    <property type="match status" value="1"/>
</dbReference>
<evidence type="ECO:0000256" key="1">
    <source>
        <dbReference type="ARBA" id="ARBA00003134"/>
    </source>
</evidence>
<organism evidence="9 10">
    <name type="scientific">Methylobacterium trifolii</name>
    <dbReference type="NCBI Taxonomy" id="1003092"/>
    <lineage>
        <taxon>Bacteria</taxon>
        <taxon>Pseudomonadati</taxon>
        <taxon>Pseudomonadota</taxon>
        <taxon>Alphaproteobacteria</taxon>
        <taxon>Hyphomicrobiales</taxon>
        <taxon>Methylobacteriaceae</taxon>
        <taxon>Methylobacterium</taxon>
    </lineage>
</organism>
<evidence type="ECO:0000256" key="4">
    <source>
        <dbReference type="ARBA" id="ARBA00022884"/>
    </source>
</evidence>
<dbReference type="SUPFAM" id="SSF46992">
    <property type="entry name" value="Ribosomal protein S20"/>
    <property type="match status" value="1"/>
</dbReference>
<dbReference type="RefSeq" id="WP_238182086.1">
    <property type="nucleotide sequence ID" value="NZ_BPRB01000082.1"/>
</dbReference>
<evidence type="ECO:0000256" key="3">
    <source>
        <dbReference type="ARBA" id="ARBA00022730"/>
    </source>
</evidence>
<dbReference type="Pfam" id="PF01649">
    <property type="entry name" value="Ribosomal_S20p"/>
    <property type="match status" value="1"/>
</dbReference>
<dbReference type="InterPro" id="IPR002583">
    <property type="entry name" value="Ribosomal_bS20"/>
</dbReference>
<evidence type="ECO:0000313" key="9">
    <source>
        <dbReference type="EMBL" id="GJE59509.1"/>
    </source>
</evidence>
<protein>
    <recommendedName>
        <fullName evidence="7 8">Small ribosomal subunit protein bS20</fullName>
    </recommendedName>
</protein>
<comment type="function">
    <text evidence="1 8">Binds directly to 16S ribosomal RNA.</text>
</comment>
<keyword evidence="3 8" id="KW-0699">rRNA-binding</keyword>
<keyword evidence="4 8" id="KW-0694">RNA-binding</keyword>
<dbReference type="NCBIfam" id="TIGR00029">
    <property type="entry name" value="S20"/>
    <property type="match status" value="1"/>
</dbReference>
<accession>A0ABQ4TYA2</accession>
<comment type="similarity">
    <text evidence="2 8">Belongs to the bacterial ribosomal protein bS20 family.</text>
</comment>
<evidence type="ECO:0000256" key="6">
    <source>
        <dbReference type="ARBA" id="ARBA00023274"/>
    </source>
</evidence>
<dbReference type="Gene3D" id="1.20.58.110">
    <property type="entry name" value="Ribosomal protein S20"/>
    <property type="match status" value="1"/>
</dbReference>
<reference evidence="9" key="1">
    <citation type="journal article" date="2021" name="Front. Microbiol.">
        <title>Comprehensive Comparative Genomics and Phenotyping of Methylobacterium Species.</title>
        <authorList>
            <person name="Alessa O."/>
            <person name="Ogura Y."/>
            <person name="Fujitani Y."/>
            <person name="Takami H."/>
            <person name="Hayashi T."/>
            <person name="Sahin N."/>
            <person name="Tani A."/>
        </authorList>
    </citation>
    <scope>NUCLEOTIDE SEQUENCE</scope>
    <source>
        <strain evidence="9">DSM 23632</strain>
    </source>
</reference>
<evidence type="ECO:0000256" key="5">
    <source>
        <dbReference type="ARBA" id="ARBA00022980"/>
    </source>
</evidence>
<dbReference type="Proteomes" id="UP001055057">
    <property type="component" value="Unassembled WGS sequence"/>
</dbReference>
<evidence type="ECO:0000256" key="7">
    <source>
        <dbReference type="ARBA" id="ARBA00035136"/>
    </source>
</evidence>
<sequence>MANTVSAKKMTRKIAKRTAINRSRRSRMRTFVRKVEEAIAAGDQTNALGALRDAEPEIMRAAQHGIVHKNNASRKVSRLAARVKALGVAAAA</sequence>
<gene>
    <name evidence="8 9" type="primary">rpsT</name>
    <name evidence="9" type="ORF">MPOCJGCO_1602</name>
</gene>
<dbReference type="HAMAP" id="MF_00500">
    <property type="entry name" value="Ribosomal_bS20"/>
    <property type="match status" value="1"/>
</dbReference>
<name>A0ABQ4TYA2_9HYPH</name>
<evidence type="ECO:0000256" key="2">
    <source>
        <dbReference type="ARBA" id="ARBA00007634"/>
    </source>
</evidence>
<dbReference type="InterPro" id="IPR036510">
    <property type="entry name" value="Ribosomal_bS20_sf"/>
</dbReference>
<comment type="caution">
    <text evidence="9">The sequence shown here is derived from an EMBL/GenBank/DDBJ whole genome shotgun (WGS) entry which is preliminary data.</text>
</comment>
<proteinExistence type="inferred from homology"/>
<evidence type="ECO:0000313" key="10">
    <source>
        <dbReference type="Proteomes" id="UP001055057"/>
    </source>
</evidence>
<keyword evidence="6 8" id="KW-0687">Ribonucleoprotein</keyword>
<keyword evidence="5 8" id="KW-0689">Ribosomal protein</keyword>
<dbReference type="EMBL" id="BPRB01000082">
    <property type="protein sequence ID" value="GJE59509.1"/>
    <property type="molecule type" value="Genomic_DNA"/>
</dbReference>
<evidence type="ECO:0000256" key="8">
    <source>
        <dbReference type="HAMAP-Rule" id="MF_00500"/>
    </source>
</evidence>
<dbReference type="PANTHER" id="PTHR33398">
    <property type="entry name" value="30S RIBOSOMAL PROTEIN S20"/>
    <property type="match status" value="1"/>
</dbReference>
<reference evidence="9" key="2">
    <citation type="submission" date="2021-08" db="EMBL/GenBank/DDBJ databases">
        <authorList>
            <person name="Tani A."/>
            <person name="Ola A."/>
            <person name="Ogura Y."/>
            <person name="Katsura K."/>
            <person name="Hayashi T."/>
        </authorList>
    </citation>
    <scope>NUCLEOTIDE SEQUENCE</scope>
    <source>
        <strain evidence="9">DSM 23632</strain>
    </source>
</reference>
<keyword evidence="10" id="KW-1185">Reference proteome</keyword>